<dbReference type="EMBL" id="PDCK01000045">
    <property type="protein sequence ID" value="PRQ17476.1"/>
    <property type="molecule type" value="Genomic_DNA"/>
</dbReference>
<sequence length="92" mass="10691">MMKKEEKEEEGEGGRSARIWDCGSPLYDSYELASVGRLLERHTRALPLPNDQETKKRTKKSNIIVQKAKSLRSRFRNLLGTFGLRRKKKMLV</sequence>
<dbReference type="Gramene" id="PRQ17476">
    <property type="protein sequence ID" value="PRQ17476"/>
    <property type="gene ID" value="RchiOBHm_Chr7g0195411"/>
</dbReference>
<dbReference type="PANTHER" id="PTHR33978:SF19">
    <property type="match status" value="1"/>
</dbReference>
<name>A0A2P6P6D4_ROSCH</name>
<evidence type="ECO:0000313" key="2">
    <source>
        <dbReference type="Proteomes" id="UP000238479"/>
    </source>
</evidence>
<gene>
    <name evidence="1" type="ORF">RchiOBHm_Chr7g0195411</name>
</gene>
<reference evidence="1 2" key="1">
    <citation type="journal article" date="2018" name="Nat. Genet.">
        <title>The Rosa genome provides new insights in the design of modern roses.</title>
        <authorList>
            <person name="Bendahmane M."/>
        </authorList>
    </citation>
    <scope>NUCLEOTIDE SEQUENCE [LARGE SCALE GENOMIC DNA]</scope>
    <source>
        <strain evidence="2">cv. Old Blush</strain>
    </source>
</reference>
<keyword evidence="2" id="KW-1185">Reference proteome</keyword>
<dbReference type="Proteomes" id="UP000238479">
    <property type="component" value="Chromosome 7"/>
</dbReference>
<dbReference type="PANTHER" id="PTHR33978">
    <property type="entry name" value="SERINE/THREONINE-KINASE"/>
    <property type="match status" value="1"/>
</dbReference>
<comment type="caution">
    <text evidence="1">The sequence shown here is derived from an EMBL/GenBank/DDBJ whole genome shotgun (WGS) entry which is preliminary data.</text>
</comment>
<dbReference type="AlphaFoldDB" id="A0A2P6P6D4"/>
<accession>A0A2P6P6D4</accession>
<dbReference type="OMA" id="HILERHT"/>
<proteinExistence type="predicted"/>
<evidence type="ECO:0000313" key="1">
    <source>
        <dbReference type="EMBL" id="PRQ17476.1"/>
    </source>
</evidence>
<organism evidence="1 2">
    <name type="scientific">Rosa chinensis</name>
    <name type="common">China rose</name>
    <dbReference type="NCBI Taxonomy" id="74649"/>
    <lineage>
        <taxon>Eukaryota</taxon>
        <taxon>Viridiplantae</taxon>
        <taxon>Streptophyta</taxon>
        <taxon>Embryophyta</taxon>
        <taxon>Tracheophyta</taxon>
        <taxon>Spermatophyta</taxon>
        <taxon>Magnoliopsida</taxon>
        <taxon>eudicotyledons</taxon>
        <taxon>Gunneridae</taxon>
        <taxon>Pentapetalae</taxon>
        <taxon>rosids</taxon>
        <taxon>fabids</taxon>
        <taxon>Rosales</taxon>
        <taxon>Rosaceae</taxon>
        <taxon>Rosoideae</taxon>
        <taxon>Rosoideae incertae sedis</taxon>
        <taxon>Rosa</taxon>
    </lineage>
</organism>
<protein>
    <submittedName>
        <fullName evidence="1">Uncharacterized protein</fullName>
    </submittedName>
</protein>